<dbReference type="PROSITE" id="PS00624">
    <property type="entry name" value="GMC_OXRED_2"/>
    <property type="match status" value="1"/>
</dbReference>
<evidence type="ECO:0000313" key="9">
    <source>
        <dbReference type="EMBL" id="KAK3100985.1"/>
    </source>
</evidence>
<keyword evidence="4 5" id="KW-0274">FAD</keyword>
<sequence length="668" mass="75223">MRKLSTRWVPRLLTGDQKHTRHTFFEGDPINFLQIFVTMGETWANQLTQKPNNSGNTLAHPGQRRLFLQLGRLWPRFSGSRRYSADRLSPKWTNNQWLILYFFYVFASLLTQLREYIKLKRRGKLIKFVLFNQDNAPVHKSVSAMSSIHDCGLNLIEHPTYSPDLASSDFHLFPKLKAAFSGTHFQSYDDAIFAVNGFLNNQDNGFFKSGYEPLTLTTMNGVRCSTSTCFLQLAYQRPNLHISVNSHVTKVLIKDKSAFGVEFIRGGRKHRIHARREIILSAGAINTPQLLMLSGIGPKNHLQALKTEGNILKIAERNRNAFLLVIALTRPKSKGTITLQSTDPFDHPLIDPQYLTDKSDVDTLVTGVKMSLEVGNTESFKQLGINLDDTHLHFSECTNYEKSTDDYFECIVHHYAVKGDHPTATFGSGSGGGVVATRLSEDPSVTVLLLEAGPSDEHYDDILVPANGNKLHRTEVDWKYATVPQKESLKVFKDNIVFWPRGRVLGGTSSINNMVYVRGSRYDYDEWAAEGCDGWSYKDVLPYFIKSEDNRVPWLQDSPYHGKGGPLKVSPGQVTELNTHYSKAMQELGYDTVDSNGENQIGMFNKRAHVCNHPRSPTDIQRGQVVGTLSSLKRFGQGPSWSPVVTVSQSASLKDALVQDFRLVKYQA</sequence>
<keyword evidence="6" id="KW-0812">Transmembrane</keyword>
<evidence type="ECO:0000256" key="5">
    <source>
        <dbReference type="RuleBase" id="RU003968"/>
    </source>
</evidence>
<dbReference type="Pfam" id="PF00732">
    <property type="entry name" value="GMC_oxred_N"/>
    <property type="match status" value="2"/>
</dbReference>
<evidence type="ECO:0000256" key="3">
    <source>
        <dbReference type="ARBA" id="ARBA00022630"/>
    </source>
</evidence>
<dbReference type="Gene3D" id="3.30.560.10">
    <property type="entry name" value="Glucose Oxidase, domain 3"/>
    <property type="match status" value="2"/>
</dbReference>
<keyword evidence="6" id="KW-1133">Transmembrane helix</keyword>
<dbReference type="Pfam" id="PF05199">
    <property type="entry name" value="GMC_oxred_C"/>
    <property type="match status" value="1"/>
</dbReference>
<reference evidence="9" key="1">
    <citation type="submission" date="2019-08" db="EMBL/GenBank/DDBJ databases">
        <title>The improved chromosome-level genome for the pearl oyster Pinctada fucata martensii using PacBio sequencing and Hi-C.</title>
        <authorList>
            <person name="Zheng Z."/>
        </authorList>
    </citation>
    <scope>NUCLEOTIDE SEQUENCE</scope>
    <source>
        <strain evidence="9">ZZ-2019</strain>
        <tissue evidence="9">Adductor muscle</tissue>
    </source>
</reference>
<dbReference type="AlphaFoldDB" id="A0AA88YJT5"/>
<evidence type="ECO:0000256" key="1">
    <source>
        <dbReference type="ARBA" id="ARBA00001974"/>
    </source>
</evidence>
<evidence type="ECO:0000313" key="10">
    <source>
        <dbReference type="Proteomes" id="UP001186944"/>
    </source>
</evidence>
<evidence type="ECO:0000256" key="2">
    <source>
        <dbReference type="ARBA" id="ARBA00010790"/>
    </source>
</evidence>
<comment type="similarity">
    <text evidence="2 5">Belongs to the GMC oxidoreductase family.</text>
</comment>
<dbReference type="SUPFAM" id="SSF51905">
    <property type="entry name" value="FAD/NAD(P)-binding domain"/>
    <property type="match status" value="2"/>
</dbReference>
<dbReference type="InterPro" id="IPR007867">
    <property type="entry name" value="GMC_OxRtase_C"/>
</dbReference>
<name>A0AA88YJT5_PINIB</name>
<evidence type="ECO:0000259" key="7">
    <source>
        <dbReference type="PROSITE" id="PS00623"/>
    </source>
</evidence>
<dbReference type="Proteomes" id="UP001186944">
    <property type="component" value="Unassembled WGS sequence"/>
</dbReference>
<keyword evidence="10" id="KW-1185">Reference proteome</keyword>
<comment type="caution">
    <text evidence="9">The sequence shown here is derived from an EMBL/GenBank/DDBJ whole genome shotgun (WGS) entry which is preliminary data.</text>
</comment>
<dbReference type="EMBL" id="VSWD01000005">
    <property type="protein sequence ID" value="KAK3100985.1"/>
    <property type="molecule type" value="Genomic_DNA"/>
</dbReference>
<keyword evidence="6" id="KW-0472">Membrane</keyword>
<feature type="domain" description="Glucose-methanol-choline oxidoreductase N-terminal" evidence="7">
    <location>
        <begin position="502"/>
        <end position="525"/>
    </location>
</feature>
<dbReference type="GO" id="GO:0003676">
    <property type="term" value="F:nucleic acid binding"/>
    <property type="evidence" value="ECO:0007669"/>
    <property type="project" value="InterPro"/>
</dbReference>
<gene>
    <name evidence="9" type="ORF">FSP39_000008</name>
</gene>
<protein>
    <recommendedName>
        <fullName evidence="7 8">Glucose-methanol-choline oxidoreductase N-terminal domain-containing protein</fullName>
    </recommendedName>
</protein>
<dbReference type="InterPro" id="IPR036188">
    <property type="entry name" value="FAD/NAD-bd_sf"/>
</dbReference>
<comment type="cofactor">
    <cofactor evidence="1">
        <name>FAD</name>
        <dbReference type="ChEBI" id="CHEBI:57692"/>
    </cofactor>
</comment>
<dbReference type="SUPFAM" id="SSF54373">
    <property type="entry name" value="FAD-linked reductases, C-terminal domain"/>
    <property type="match status" value="1"/>
</dbReference>
<dbReference type="InterPro" id="IPR012132">
    <property type="entry name" value="GMC_OxRdtase"/>
</dbReference>
<dbReference type="PANTHER" id="PTHR11552:SF147">
    <property type="entry name" value="CHOLINE DEHYDROGENASE, MITOCHONDRIAL"/>
    <property type="match status" value="1"/>
</dbReference>
<evidence type="ECO:0000256" key="4">
    <source>
        <dbReference type="ARBA" id="ARBA00022827"/>
    </source>
</evidence>
<evidence type="ECO:0000259" key="8">
    <source>
        <dbReference type="PROSITE" id="PS00624"/>
    </source>
</evidence>
<keyword evidence="3 5" id="KW-0285">Flavoprotein</keyword>
<accession>A0AA88YJT5</accession>
<organism evidence="9 10">
    <name type="scientific">Pinctada imbricata</name>
    <name type="common">Atlantic pearl-oyster</name>
    <name type="synonym">Pinctada martensii</name>
    <dbReference type="NCBI Taxonomy" id="66713"/>
    <lineage>
        <taxon>Eukaryota</taxon>
        <taxon>Metazoa</taxon>
        <taxon>Spiralia</taxon>
        <taxon>Lophotrochozoa</taxon>
        <taxon>Mollusca</taxon>
        <taxon>Bivalvia</taxon>
        <taxon>Autobranchia</taxon>
        <taxon>Pteriomorphia</taxon>
        <taxon>Pterioida</taxon>
        <taxon>Pterioidea</taxon>
        <taxon>Pteriidae</taxon>
        <taxon>Pinctada</taxon>
    </lineage>
</organism>
<dbReference type="InterPro" id="IPR000172">
    <property type="entry name" value="GMC_OxRdtase_N"/>
</dbReference>
<evidence type="ECO:0000256" key="6">
    <source>
        <dbReference type="SAM" id="Phobius"/>
    </source>
</evidence>
<dbReference type="InterPro" id="IPR036397">
    <property type="entry name" value="RNaseH_sf"/>
</dbReference>
<dbReference type="Gene3D" id="3.30.420.10">
    <property type="entry name" value="Ribonuclease H-like superfamily/Ribonuclease H"/>
    <property type="match status" value="1"/>
</dbReference>
<dbReference type="PROSITE" id="PS00623">
    <property type="entry name" value="GMC_OXRED_1"/>
    <property type="match status" value="1"/>
</dbReference>
<dbReference type="Gene3D" id="3.50.50.60">
    <property type="entry name" value="FAD/NAD(P)-binding domain"/>
    <property type="match status" value="2"/>
</dbReference>
<proteinExistence type="inferred from homology"/>
<dbReference type="PANTHER" id="PTHR11552">
    <property type="entry name" value="GLUCOSE-METHANOL-CHOLINE GMC OXIDOREDUCTASE"/>
    <property type="match status" value="1"/>
</dbReference>
<dbReference type="GO" id="GO:0016614">
    <property type="term" value="F:oxidoreductase activity, acting on CH-OH group of donors"/>
    <property type="evidence" value="ECO:0007669"/>
    <property type="project" value="InterPro"/>
</dbReference>
<feature type="domain" description="Glucose-methanol-choline oxidoreductase N-terminal" evidence="8">
    <location>
        <begin position="283"/>
        <end position="297"/>
    </location>
</feature>
<feature type="transmembrane region" description="Helical" evidence="6">
    <location>
        <begin position="98"/>
        <end position="117"/>
    </location>
</feature>
<dbReference type="GO" id="GO:0050660">
    <property type="term" value="F:flavin adenine dinucleotide binding"/>
    <property type="evidence" value="ECO:0007669"/>
    <property type="project" value="InterPro"/>
</dbReference>